<accession>A0A061DXN0</accession>
<dbReference type="InParanoid" id="A0A061DXN0"/>
<organism evidence="1 2">
    <name type="scientific">Theobroma cacao</name>
    <name type="common">Cacao</name>
    <name type="synonym">Cocoa</name>
    <dbReference type="NCBI Taxonomy" id="3641"/>
    <lineage>
        <taxon>Eukaryota</taxon>
        <taxon>Viridiplantae</taxon>
        <taxon>Streptophyta</taxon>
        <taxon>Embryophyta</taxon>
        <taxon>Tracheophyta</taxon>
        <taxon>Spermatophyta</taxon>
        <taxon>Magnoliopsida</taxon>
        <taxon>eudicotyledons</taxon>
        <taxon>Gunneridae</taxon>
        <taxon>Pentapetalae</taxon>
        <taxon>rosids</taxon>
        <taxon>malvids</taxon>
        <taxon>Malvales</taxon>
        <taxon>Malvaceae</taxon>
        <taxon>Byttnerioideae</taxon>
        <taxon>Theobroma</taxon>
    </lineage>
</organism>
<dbReference type="Proteomes" id="UP000026915">
    <property type="component" value="Chromosome 1"/>
</dbReference>
<dbReference type="HOGENOM" id="CLU_1716524_0_0_1"/>
<gene>
    <name evidence="1" type="ORF">TCM_004362</name>
</gene>
<dbReference type="AlphaFoldDB" id="A0A061DXN0"/>
<proteinExistence type="predicted"/>
<evidence type="ECO:0000313" key="2">
    <source>
        <dbReference type="Proteomes" id="UP000026915"/>
    </source>
</evidence>
<evidence type="ECO:0000313" key="1">
    <source>
        <dbReference type="EMBL" id="EOX94753.1"/>
    </source>
</evidence>
<sequence>MLWQQSYRTRVAIIEVARMAGPSWVFADLAFLMTSQIVEGEKEIITYARLQHSRGRGRFSLFRKSGISAVYSRCDRQNWLARMKCASNMASIKGLSVGKGVGERAGEVQVEKIGHDPRQQSRQQGLLYISSNSSWPRISLLPHPLHVLKLPFK</sequence>
<reference evidence="1 2" key="1">
    <citation type="journal article" date="2013" name="Genome Biol.">
        <title>The genome sequence of the most widely cultivated cacao type and its use to identify candidate genes regulating pod color.</title>
        <authorList>
            <person name="Motamayor J.C."/>
            <person name="Mockaitis K."/>
            <person name="Schmutz J."/>
            <person name="Haiminen N."/>
            <person name="Iii D.L."/>
            <person name="Cornejo O."/>
            <person name="Findley S.D."/>
            <person name="Zheng P."/>
            <person name="Utro F."/>
            <person name="Royaert S."/>
            <person name="Saski C."/>
            <person name="Jenkins J."/>
            <person name="Podicheti R."/>
            <person name="Zhao M."/>
            <person name="Scheffler B.E."/>
            <person name="Stack J.C."/>
            <person name="Feltus F.A."/>
            <person name="Mustiga G.M."/>
            <person name="Amores F."/>
            <person name="Phillips W."/>
            <person name="Marelli J.P."/>
            <person name="May G.D."/>
            <person name="Shapiro H."/>
            <person name="Ma J."/>
            <person name="Bustamante C.D."/>
            <person name="Schnell R.J."/>
            <person name="Main D."/>
            <person name="Gilbert D."/>
            <person name="Parida L."/>
            <person name="Kuhn D.N."/>
        </authorList>
    </citation>
    <scope>NUCLEOTIDE SEQUENCE [LARGE SCALE GENOMIC DNA]</scope>
    <source>
        <strain evidence="2">cv. Matina 1-6</strain>
    </source>
</reference>
<protein>
    <submittedName>
        <fullName evidence="1">Uncharacterized protein</fullName>
    </submittedName>
</protein>
<name>A0A061DXN0_THECC</name>
<dbReference type="Gramene" id="EOX94753">
    <property type="protein sequence ID" value="EOX94753"/>
    <property type="gene ID" value="TCM_004362"/>
</dbReference>
<keyword evidence="2" id="KW-1185">Reference proteome</keyword>
<dbReference type="EMBL" id="CM001879">
    <property type="protein sequence ID" value="EOX94753.1"/>
    <property type="molecule type" value="Genomic_DNA"/>
</dbReference>